<dbReference type="AlphaFoldDB" id="A0A1Y0ITH7"/>
<evidence type="ECO:0000313" key="4">
    <source>
        <dbReference type="Proteomes" id="UP000195437"/>
    </source>
</evidence>
<feature type="domain" description="Thioesterase" evidence="2">
    <location>
        <begin position="23"/>
        <end position="248"/>
    </location>
</feature>
<dbReference type="PANTHER" id="PTHR11487">
    <property type="entry name" value="THIOESTERASE"/>
    <property type="match status" value="1"/>
</dbReference>
<evidence type="ECO:0000313" key="3">
    <source>
        <dbReference type="EMBL" id="ARU62664.1"/>
    </source>
</evidence>
<dbReference type="InterPro" id="IPR029058">
    <property type="entry name" value="AB_hydrolase_fold"/>
</dbReference>
<dbReference type="GO" id="GO:0008610">
    <property type="term" value="P:lipid biosynthetic process"/>
    <property type="evidence" value="ECO:0007669"/>
    <property type="project" value="TreeGrafter"/>
</dbReference>
<dbReference type="Proteomes" id="UP000195437">
    <property type="component" value="Chromosome"/>
</dbReference>
<keyword evidence="4" id="KW-1185">Reference proteome</keyword>
<organism evidence="3 4">
    <name type="scientific">Tumebacillus avium</name>
    <dbReference type="NCBI Taxonomy" id="1903704"/>
    <lineage>
        <taxon>Bacteria</taxon>
        <taxon>Bacillati</taxon>
        <taxon>Bacillota</taxon>
        <taxon>Bacilli</taxon>
        <taxon>Bacillales</taxon>
        <taxon>Alicyclobacillaceae</taxon>
        <taxon>Tumebacillus</taxon>
    </lineage>
</organism>
<gene>
    <name evidence="3" type="ORF">CBW65_18050</name>
</gene>
<dbReference type="PANTHER" id="PTHR11487:SF0">
    <property type="entry name" value="S-ACYL FATTY ACID SYNTHASE THIOESTERASE, MEDIUM CHAIN"/>
    <property type="match status" value="1"/>
</dbReference>
<dbReference type="RefSeq" id="WP_087458023.1">
    <property type="nucleotide sequence ID" value="NZ_CP021434.1"/>
</dbReference>
<dbReference type="SUPFAM" id="SSF53474">
    <property type="entry name" value="alpha/beta-Hydrolases"/>
    <property type="match status" value="1"/>
</dbReference>
<name>A0A1Y0ITH7_9BACL</name>
<protein>
    <recommendedName>
        <fullName evidence="2">Thioesterase domain-containing protein</fullName>
    </recommendedName>
</protein>
<accession>A0A1Y0ITH7</accession>
<dbReference type="InterPro" id="IPR001031">
    <property type="entry name" value="Thioesterase"/>
</dbReference>
<dbReference type="InterPro" id="IPR012223">
    <property type="entry name" value="TEII"/>
</dbReference>
<dbReference type="OrthoDB" id="2213423at2"/>
<dbReference type="EMBL" id="CP021434">
    <property type="protein sequence ID" value="ARU62664.1"/>
    <property type="molecule type" value="Genomic_DNA"/>
</dbReference>
<dbReference type="Pfam" id="PF00975">
    <property type="entry name" value="Thioesterase"/>
    <property type="match status" value="1"/>
</dbReference>
<dbReference type="Gene3D" id="3.40.50.1820">
    <property type="entry name" value="alpha/beta hydrolase"/>
    <property type="match status" value="1"/>
</dbReference>
<sequence length="252" mass="28460">MTQTTQASKWFQCADPKPQATSRLFCFHFAGGGASAYNQWGKDLPDNIEVVAIQLPGRESRLFEPVFTSLQPLLETLAAELLPHLKDKPFAFFGHSMGAIVSFEMSRYLKKHQGIQPTHLFVSGYPGPHTYKNEDPYYVKSDADLIQDLVELGGTPQELLDNEELMKLVLPTIRADFQVCDTYEFAEGVLLDCPITAFGGWADEMLTEEGMQAWGELTGGEFEMEMFEGDHFYLLETGKRNAIFSHIINYRK</sequence>
<evidence type="ECO:0000256" key="1">
    <source>
        <dbReference type="ARBA" id="ARBA00007169"/>
    </source>
</evidence>
<dbReference type="KEGG" id="tum:CBW65_18050"/>
<reference evidence="4" key="1">
    <citation type="submission" date="2017-05" db="EMBL/GenBank/DDBJ databases">
        <authorList>
            <person name="Sung H."/>
        </authorList>
    </citation>
    <scope>NUCLEOTIDE SEQUENCE [LARGE SCALE GENOMIC DNA]</scope>
    <source>
        <strain evidence="4">AR23208</strain>
    </source>
</reference>
<evidence type="ECO:0000259" key="2">
    <source>
        <dbReference type="Pfam" id="PF00975"/>
    </source>
</evidence>
<proteinExistence type="inferred from homology"/>
<comment type="similarity">
    <text evidence="1">Belongs to the thioesterase family.</text>
</comment>